<dbReference type="Pfam" id="PF08555">
    <property type="entry name" value="FAM32A"/>
    <property type="match status" value="1"/>
</dbReference>
<sequence length="142" mass="15790">MPLDDYASVGGGGALRLKGAKVSKSKKKKKKDKAGLERALSDAGGELALVKKDGDDGDDEVEKRIMKSRKGDAEEEEDVSVTRKTEAERRLDEARRKRFLEMAENPDARPELLKTHKERVEELNSFLSKLSEHNDMPKIGPG</sequence>
<gene>
    <name evidence="2" type="ORF">jhhlp_008698</name>
</gene>
<dbReference type="PANTHER" id="PTHR13282:SF6">
    <property type="entry name" value="PROTEIN FAM32A"/>
    <property type="match status" value="1"/>
</dbReference>
<feature type="compositionally biased region" description="Basic residues" evidence="1">
    <location>
        <begin position="18"/>
        <end position="32"/>
    </location>
</feature>
<feature type="region of interest" description="Disordered" evidence="1">
    <location>
        <begin position="18"/>
        <end position="38"/>
    </location>
</feature>
<dbReference type="InterPro" id="IPR013865">
    <property type="entry name" value="FAM32A"/>
</dbReference>
<dbReference type="EMBL" id="NLAX01001623">
    <property type="protein sequence ID" value="PKS05324.1"/>
    <property type="molecule type" value="Genomic_DNA"/>
</dbReference>
<dbReference type="Proteomes" id="UP000233524">
    <property type="component" value="Unassembled WGS sequence"/>
</dbReference>
<name>A0A2N3MYR7_9PEZI</name>
<evidence type="ECO:0000313" key="3">
    <source>
        <dbReference type="Proteomes" id="UP000233524"/>
    </source>
</evidence>
<reference evidence="2 3" key="1">
    <citation type="journal article" date="2017" name="G3 (Bethesda)">
        <title>First Draft Genome Sequence of the Pathogenic Fungus Lomentospora prolificans (Formerly Scedosporium prolificans).</title>
        <authorList>
            <person name="Luo R."/>
            <person name="Zimin A."/>
            <person name="Workman R."/>
            <person name="Fan Y."/>
            <person name="Pertea G."/>
            <person name="Grossman N."/>
            <person name="Wear M.P."/>
            <person name="Jia B."/>
            <person name="Miller H."/>
            <person name="Casadevall A."/>
            <person name="Timp W."/>
            <person name="Zhang S.X."/>
            <person name="Salzberg S.L."/>
        </authorList>
    </citation>
    <scope>NUCLEOTIDE SEQUENCE [LARGE SCALE GENOMIC DNA]</scope>
    <source>
        <strain evidence="2 3">JHH-5317</strain>
    </source>
</reference>
<accession>A0A2N3MYR7</accession>
<comment type="caution">
    <text evidence="2">The sequence shown here is derived from an EMBL/GenBank/DDBJ whole genome shotgun (WGS) entry which is preliminary data.</text>
</comment>
<evidence type="ECO:0008006" key="4">
    <source>
        <dbReference type="Google" id="ProtNLM"/>
    </source>
</evidence>
<keyword evidence="3" id="KW-1185">Reference proteome</keyword>
<evidence type="ECO:0000256" key="1">
    <source>
        <dbReference type="SAM" id="MobiDB-lite"/>
    </source>
</evidence>
<organism evidence="2 3">
    <name type="scientific">Lomentospora prolificans</name>
    <dbReference type="NCBI Taxonomy" id="41688"/>
    <lineage>
        <taxon>Eukaryota</taxon>
        <taxon>Fungi</taxon>
        <taxon>Dikarya</taxon>
        <taxon>Ascomycota</taxon>
        <taxon>Pezizomycotina</taxon>
        <taxon>Sordariomycetes</taxon>
        <taxon>Hypocreomycetidae</taxon>
        <taxon>Microascales</taxon>
        <taxon>Microascaceae</taxon>
        <taxon>Lomentospora</taxon>
    </lineage>
</organism>
<protein>
    <recommendedName>
        <fullName evidence="4">DUF1754-domain-containing protein</fullName>
    </recommendedName>
</protein>
<evidence type="ECO:0000313" key="2">
    <source>
        <dbReference type="EMBL" id="PKS05324.1"/>
    </source>
</evidence>
<proteinExistence type="predicted"/>
<dbReference type="PANTHER" id="PTHR13282">
    <property type="entry name" value="PROTEIN FAM32A"/>
    <property type="match status" value="1"/>
</dbReference>
<dbReference type="AlphaFoldDB" id="A0A2N3MYR7"/>
<feature type="region of interest" description="Disordered" evidence="1">
    <location>
        <begin position="66"/>
        <end position="88"/>
    </location>
</feature>
<dbReference type="InParanoid" id="A0A2N3MYR7"/>
<dbReference type="VEuPathDB" id="FungiDB:jhhlp_008698"/>
<dbReference type="OrthoDB" id="205403at2759"/>
<dbReference type="STRING" id="41688.A0A2N3MYR7"/>
<dbReference type="GO" id="GO:0005730">
    <property type="term" value="C:nucleolus"/>
    <property type="evidence" value="ECO:0007669"/>
    <property type="project" value="TreeGrafter"/>
</dbReference>